<name>A0A931SE31_9BACT</name>
<proteinExistence type="predicted"/>
<comment type="caution">
    <text evidence="1">The sequence shown here is derived from an EMBL/GenBank/DDBJ whole genome shotgun (WGS) entry which is preliminary data.</text>
</comment>
<gene>
    <name evidence="1" type="ORF">HYT40_04035</name>
</gene>
<dbReference type="EMBL" id="JACOZA010000100">
    <property type="protein sequence ID" value="MBI2097280.1"/>
    <property type="molecule type" value="Genomic_DNA"/>
</dbReference>
<dbReference type="Proteomes" id="UP000724148">
    <property type="component" value="Unassembled WGS sequence"/>
</dbReference>
<protein>
    <submittedName>
        <fullName evidence="1">Uncharacterized protein</fullName>
    </submittedName>
</protein>
<sequence length="267" mass="30128">MSKLYFYSQSGDAEVYGTERHWFNWLCHKMLLAILDLGSDTESRPHPLRQAFPANHYTTHYYGKEWATNAENAIIAGGISDPDFRLTIGDRKSDFWTAALNTALAIGGDPLKLAARLHGQCELHAFVEGTNRAWLADIIEAGRQRNIFRANTGWESVIELLRSSSEGPVVTSYSVCEQFPNEVIAVEEGVWSPPETANEDEDDDAWYGLPETEQWRFAMDALRIRNQAHDYKIELKPDDWADYHFGDGVSAFDIVAHFNSLAESHSG</sequence>
<evidence type="ECO:0000313" key="2">
    <source>
        <dbReference type="Proteomes" id="UP000724148"/>
    </source>
</evidence>
<evidence type="ECO:0000313" key="1">
    <source>
        <dbReference type="EMBL" id="MBI2097280.1"/>
    </source>
</evidence>
<dbReference type="AlphaFoldDB" id="A0A931SE31"/>
<organism evidence="1 2">
    <name type="scientific">Candidatus Sungiibacteriota bacterium</name>
    <dbReference type="NCBI Taxonomy" id="2750080"/>
    <lineage>
        <taxon>Bacteria</taxon>
        <taxon>Candidatus Sungiibacteriota</taxon>
    </lineage>
</organism>
<reference evidence="1" key="1">
    <citation type="submission" date="2020-07" db="EMBL/GenBank/DDBJ databases">
        <title>Huge and variable diversity of episymbiotic CPR bacteria and DPANN archaea in groundwater ecosystems.</title>
        <authorList>
            <person name="He C.Y."/>
            <person name="Keren R."/>
            <person name="Whittaker M."/>
            <person name="Farag I.F."/>
            <person name="Doudna J."/>
            <person name="Cate J.H.D."/>
            <person name="Banfield J.F."/>
        </authorList>
    </citation>
    <scope>NUCLEOTIDE SEQUENCE</scope>
    <source>
        <strain evidence="1">NC_groundwater_193_Ag_S-0.1um_51_7</strain>
    </source>
</reference>
<accession>A0A931SE31</accession>